<dbReference type="AlphaFoldDB" id="A0A179DBV8"/>
<accession>A0A179DBV8</accession>
<keyword evidence="3" id="KW-1185">Reference proteome</keyword>
<keyword evidence="1" id="KW-0732">Signal</keyword>
<dbReference type="Gene3D" id="2.40.160.60">
    <property type="entry name" value="Outer membrane protein transport protein (OMPP1/FadL/TodX)"/>
    <property type="match status" value="1"/>
</dbReference>
<sequence length="428" mass="47529">MIINKKNILALSFFVAITSCVMAQSTINSPYSKFGVGNLKGSYLPQNRAMGNLAYGISSYGGYQNLNISNPASYSKIRLTVFDVGATVNLQNLNKGSSTEQNFNASLNHFTFAVPVTKASALSFGILPYSNLGYEFINKTTVDTFNVNQIYKGEGGLTKAYLGYGFGLGKHLSLGVNMSYIFGNLKQTRAAEYTEYIGFLNSKTEEDNAVGGLNFDFGAQYIALINKNTKLTLGYTGGVKTNLNTKLTQLTSRYILDGDSETRTDSISFRNEVSGKLNLPANHNFGFSIERLNKWLIGADFRTAKWSQFTNNGINQGLNNTYGVSVGGQITPNINAVTNYLKLMDYRLGINYDKTYVRTNNTDIDVKSVNFGLGFPLVSNRTAFYKVNFTTEIGKRGTLDNNLVKENFYNFTLGFTINDKWFQKYKYD</sequence>
<dbReference type="STRING" id="1826909.A5893_13920"/>
<dbReference type="EMBL" id="LWHJ01000030">
    <property type="protein sequence ID" value="OAQ38517.1"/>
    <property type="molecule type" value="Genomic_DNA"/>
</dbReference>
<protein>
    <recommendedName>
        <fullName evidence="4">Aromatic hydrocarbon degradation protein</fullName>
    </recommendedName>
</protein>
<feature type="chain" id="PRO_5008100367" description="Aromatic hydrocarbon degradation protein" evidence="1">
    <location>
        <begin position="24"/>
        <end position="428"/>
    </location>
</feature>
<dbReference type="Proteomes" id="UP000078459">
    <property type="component" value="Unassembled WGS sequence"/>
</dbReference>
<reference evidence="2 3" key="2">
    <citation type="submission" date="2016-06" db="EMBL/GenBank/DDBJ databases">
        <title>Pedobacter psychrophilus sp. nov., isolated from Antarctic fragmentary rock.</title>
        <authorList>
            <person name="Svec P."/>
        </authorList>
    </citation>
    <scope>NUCLEOTIDE SEQUENCE [LARGE SCALE GENOMIC DNA]</scope>
    <source>
        <strain evidence="2 3">CCM 8644</strain>
    </source>
</reference>
<evidence type="ECO:0008006" key="4">
    <source>
        <dbReference type="Google" id="ProtNLM"/>
    </source>
</evidence>
<name>A0A179DBV8_9SPHI</name>
<dbReference type="OrthoDB" id="1491239at2"/>
<evidence type="ECO:0000313" key="3">
    <source>
        <dbReference type="Proteomes" id="UP000078459"/>
    </source>
</evidence>
<feature type="signal peptide" evidence="1">
    <location>
        <begin position="1"/>
        <end position="23"/>
    </location>
</feature>
<evidence type="ECO:0000256" key="1">
    <source>
        <dbReference type="SAM" id="SignalP"/>
    </source>
</evidence>
<reference evidence="2 3" key="1">
    <citation type="submission" date="2016-04" db="EMBL/GenBank/DDBJ databases">
        <authorList>
            <person name="Evans L.H."/>
            <person name="Alamgir A."/>
            <person name="Owens N."/>
            <person name="Weber N.D."/>
            <person name="Virtaneva K."/>
            <person name="Barbian K."/>
            <person name="Babar A."/>
            <person name="Rosenke K."/>
        </authorList>
    </citation>
    <scope>NUCLEOTIDE SEQUENCE [LARGE SCALE GENOMIC DNA]</scope>
    <source>
        <strain evidence="2 3">CCM 8644</strain>
    </source>
</reference>
<dbReference type="SUPFAM" id="SSF56935">
    <property type="entry name" value="Porins"/>
    <property type="match status" value="1"/>
</dbReference>
<proteinExistence type="predicted"/>
<dbReference type="RefSeq" id="WP_068823289.1">
    <property type="nucleotide sequence ID" value="NZ_LWHJ01000030.1"/>
</dbReference>
<gene>
    <name evidence="2" type="ORF">A5893_13920</name>
</gene>
<comment type="caution">
    <text evidence="2">The sequence shown here is derived from an EMBL/GenBank/DDBJ whole genome shotgun (WGS) entry which is preliminary data.</text>
</comment>
<dbReference type="PROSITE" id="PS51257">
    <property type="entry name" value="PROKAR_LIPOPROTEIN"/>
    <property type="match status" value="1"/>
</dbReference>
<organism evidence="2 3">
    <name type="scientific">Pedobacter psychrophilus</name>
    <dbReference type="NCBI Taxonomy" id="1826909"/>
    <lineage>
        <taxon>Bacteria</taxon>
        <taxon>Pseudomonadati</taxon>
        <taxon>Bacteroidota</taxon>
        <taxon>Sphingobacteriia</taxon>
        <taxon>Sphingobacteriales</taxon>
        <taxon>Sphingobacteriaceae</taxon>
        <taxon>Pedobacter</taxon>
    </lineage>
</organism>
<evidence type="ECO:0000313" key="2">
    <source>
        <dbReference type="EMBL" id="OAQ38517.1"/>
    </source>
</evidence>